<dbReference type="CTD" id="20208398"/>
<protein>
    <recommendedName>
        <fullName evidence="6">AB hydrolase-1 domain-containing protein</fullName>
    </recommendedName>
</protein>
<evidence type="ECO:0000256" key="5">
    <source>
        <dbReference type="SAM" id="Phobius"/>
    </source>
</evidence>
<dbReference type="eggNOG" id="KOG3074">
    <property type="taxonomic scope" value="Eukaryota"/>
</dbReference>
<keyword evidence="5" id="KW-0812">Transmembrane</keyword>
<dbReference type="EMBL" id="KB097710">
    <property type="protein sequence ID" value="ESN91195.1"/>
    <property type="molecule type" value="Genomic_DNA"/>
</dbReference>
<dbReference type="STRING" id="6412.T1FHU9"/>
<dbReference type="GO" id="GO:0051792">
    <property type="term" value="P:medium-chain fatty acid biosynthetic process"/>
    <property type="evidence" value="ECO:0000318"/>
    <property type="project" value="GO_Central"/>
</dbReference>
<dbReference type="GeneID" id="20208398"/>
<dbReference type="FunFam" id="3.40.50.1820:FF:000536">
    <property type="entry name" value="Abhydrolase domain containing 1"/>
    <property type="match status" value="1"/>
</dbReference>
<proteinExistence type="inferred from homology"/>
<comment type="similarity">
    <text evidence="1">Belongs to the PUR DNA-binding protein family.</text>
</comment>
<comment type="similarity">
    <text evidence="2">Belongs to the AB hydrolase superfamily. AB hydrolase 4 family.</text>
</comment>
<dbReference type="EMBL" id="AMQM01008003">
    <property type="status" value="NOT_ANNOTATED_CDS"/>
    <property type="molecule type" value="Genomic_DNA"/>
</dbReference>
<feature type="transmembrane region" description="Helical" evidence="5">
    <location>
        <begin position="12"/>
        <end position="33"/>
    </location>
</feature>
<evidence type="ECO:0000256" key="1">
    <source>
        <dbReference type="ARBA" id="ARBA00009251"/>
    </source>
</evidence>
<dbReference type="PANTHER" id="PTHR10794">
    <property type="entry name" value="ABHYDROLASE DOMAIN-CONTAINING PROTEIN"/>
    <property type="match status" value="1"/>
</dbReference>
<dbReference type="eggNOG" id="KOG1838">
    <property type="taxonomic scope" value="Eukaryota"/>
</dbReference>
<dbReference type="KEGG" id="hro:HELRODRAFT_182167"/>
<dbReference type="SMART" id="SM00712">
    <property type="entry name" value="PUR"/>
    <property type="match status" value="1"/>
</dbReference>
<organism evidence="8 9">
    <name type="scientific">Helobdella robusta</name>
    <name type="common">Californian leech</name>
    <dbReference type="NCBI Taxonomy" id="6412"/>
    <lineage>
        <taxon>Eukaryota</taxon>
        <taxon>Metazoa</taxon>
        <taxon>Spiralia</taxon>
        <taxon>Lophotrochozoa</taxon>
        <taxon>Annelida</taxon>
        <taxon>Clitellata</taxon>
        <taxon>Hirudinea</taxon>
        <taxon>Rhynchobdellida</taxon>
        <taxon>Glossiphoniidae</taxon>
        <taxon>Helobdella</taxon>
    </lineage>
</organism>
<evidence type="ECO:0000313" key="9">
    <source>
        <dbReference type="Proteomes" id="UP000015101"/>
    </source>
</evidence>
<dbReference type="InterPro" id="IPR000073">
    <property type="entry name" value="AB_hydrolase_1"/>
</dbReference>
<dbReference type="FunCoup" id="T1FHU9">
    <property type="interactions" value="53"/>
</dbReference>
<dbReference type="Pfam" id="PF00561">
    <property type="entry name" value="Abhydrolase_1"/>
    <property type="match status" value="1"/>
</dbReference>
<dbReference type="SUPFAM" id="SSF53474">
    <property type="entry name" value="alpha/beta-Hydrolases"/>
    <property type="match status" value="1"/>
</dbReference>
<keyword evidence="5" id="KW-1133">Transmembrane helix</keyword>
<dbReference type="InParanoid" id="T1FHU9"/>
<evidence type="ECO:0000313" key="7">
    <source>
        <dbReference type="EMBL" id="ESN91195.1"/>
    </source>
</evidence>
<dbReference type="GO" id="GO:0032422">
    <property type="term" value="F:purine-rich negative regulatory element binding"/>
    <property type="evidence" value="ECO:0007669"/>
    <property type="project" value="InterPro"/>
</dbReference>
<evidence type="ECO:0000313" key="8">
    <source>
        <dbReference type="EnsemblMetazoa" id="HelroP182167"/>
    </source>
</evidence>
<accession>T1FHU9</accession>
<evidence type="ECO:0000256" key="4">
    <source>
        <dbReference type="SAM" id="MobiDB-lite"/>
    </source>
</evidence>
<dbReference type="Gene3D" id="3.40.50.1820">
    <property type="entry name" value="alpha/beta hydrolase"/>
    <property type="match status" value="1"/>
</dbReference>
<evidence type="ECO:0000256" key="2">
    <source>
        <dbReference type="ARBA" id="ARBA00010884"/>
    </source>
</evidence>
<dbReference type="OMA" id="YESADDY"/>
<dbReference type="RefSeq" id="XP_009030715.1">
    <property type="nucleotide sequence ID" value="XM_009032467.1"/>
</dbReference>
<dbReference type="InterPro" id="IPR050960">
    <property type="entry name" value="AB_hydrolase_4_sf"/>
</dbReference>
<dbReference type="EnsemblMetazoa" id="HelroT182167">
    <property type="protein sequence ID" value="HelroP182167"/>
    <property type="gene ID" value="HelroG182167"/>
</dbReference>
<dbReference type="InterPro" id="IPR029058">
    <property type="entry name" value="AB_hydrolase_fold"/>
</dbReference>
<name>T1FHU9_HELRO</name>
<dbReference type="PANTHER" id="PTHR10794:SF63">
    <property type="entry name" value="ALPHA_BETA HYDROLASE 1, ISOFORM A"/>
    <property type="match status" value="1"/>
</dbReference>
<dbReference type="Pfam" id="PF04845">
    <property type="entry name" value="PurA"/>
    <property type="match status" value="1"/>
</dbReference>
<reference evidence="7 9" key="2">
    <citation type="journal article" date="2013" name="Nature">
        <title>Insights into bilaterian evolution from three spiralian genomes.</title>
        <authorList>
            <person name="Simakov O."/>
            <person name="Marletaz F."/>
            <person name="Cho S.J."/>
            <person name="Edsinger-Gonzales E."/>
            <person name="Havlak P."/>
            <person name="Hellsten U."/>
            <person name="Kuo D.H."/>
            <person name="Larsson T."/>
            <person name="Lv J."/>
            <person name="Arendt D."/>
            <person name="Savage R."/>
            <person name="Osoegawa K."/>
            <person name="de Jong P."/>
            <person name="Grimwood J."/>
            <person name="Chapman J.A."/>
            <person name="Shapiro H."/>
            <person name="Aerts A."/>
            <person name="Otillar R.P."/>
            <person name="Terry A.Y."/>
            <person name="Boore J.L."/>
            <person name="Grigoriev I.V."/>
            <person name="Lindberg D.R."/>
            <person name="Seaver E.C."/>
            <person name="Weisblat D.A."/>
            <person name="Putnam N.H."/>
            <person name="Rokhsar D.S."/>
        </authorList>
    </citation>
    <scope>NUCLEOTIDE SEQUENCE</scope>
</reference>
<dbReference type="Proteomes" id="UP000015101">
    <property type="component" value="Unassembled WGS sequence"/>
</dbReference>
<reference evidence="9" key="1">
    <citation type="submission" date="2012-12" db="EMBL/GenBank/DDBJ databases">
        <authorList>
            <person name="Hellsten U."/>
            <person name="Grimwood J."/>
            <person name="Chapman J.A."/>
            <person name="Shapiro H."/>
            <person name="Aerts A."/>
            <person name="Otillar R.P."/>
            <person name="Terry A.Y."/>
            <person name="Boore J.L."/>
            <person name="Simakov O."/>
            <person name="Marletaz F."/>
            <person name="Cho S.-J."/>
            <person name="Edsinger-Gonzales E."/>
            <person name="Havlak P."/>
            <person name="Kuo D.-H."/>
            <person name="Larsson T."/>
            <person name="Lv J."/>
            <person name="Arendt D."/>
            <person name="Savage R."/>
            <person name="Osoegawa K."/>
            <person name="de Jong P."/>
            <person name="Lindberg D.R."/>
            <person name="Seaver E.C."/>
            <person name="Weisblat D.A."/>
            <person name="Putnam N.H."/>
            <person name="Grigoriev I.V."/>
            <person name="Rokhsar D.S."/>
        </authorList>
    </citation>
    <scope>NUCLEOTIDE SEQUENCE</scope>
</reference>
<gene>
    <name evidence="8" type="primary">20208398</name>
    <name evidence="7" type="ORF">HELRODRAFT_182167</name>
</gene>
<dbReference type="GO" id="GO:0051793">
    <property type="term" value="P:medium-chain fatty acid catabolic process"/>
    <property type="evidence" value="ECO:0000318"/>
    <property type="project" value="GO_Central"/>
</dbReference>
<evidence type="ECO:0000256" key="3">
    <source>
        <dbReference type="ARBA" id="ARBA00023125"/>
    </source>
</evidence>
<dbReference type="Gene3D" id="3.30.2450.30">
    <property type="match status" value="1"/>
</dbReference>
<dbReference type="EMBL" id="AMQM01008004">
    <property type="status" value="NOT_ANNOTATED_CDS"/>
    <property type="molecule type" value="Genomic_DNA"/>
</dbReference>
<keyword evidence="5" id="KW-0472">Membrane</keyword>
<evidence type="ECO:0000259" key="6">
    <source>
        <dbReference type="Pfam" id="PF00561"/>
    </source>
</evidence>
<keyword evidence="3" id="KW-0238">DNA-binding</keyword>
<sequence length="463" mass="53194">MESSSYDENYSFYRSLFFSCAGAYILYYLGWVVKRPQLHCNDKFMKFVELHIPVLTEKFYPTIWCIEARCQTIIRSLFNRCTNIIYNRELLSLPDGGVVALDWSVHFLEPANHNEGLSDRPTIIILPGLIGTSKESYVLHLVNECYHMKYRCVVFNNRENGGVELKTPKTYCATYTNDLHEVVTHVSWKFPNSSVMAVGVSLGGLIVTNYTARMGHLCPLKAAIVVSAPWNIFDAAKSLEMPLNAFLFNRVLTNHLISTVMRYEKLFAGKIDFDHLRKSHTISDFDERFTCKVFGYNEKVEYYKEACIDNKISDIKIPLLALNSIDDPFAPGHCMMKEISTKTLFITGKKYFLVMMENKVEKFMKFSEVLLNGQKSKIIMDMTTTEEFYEKLVDMCHFISSDEIKNLDSRPKGSGGQGGEGGDPRSTLKSDSIFHSERRYYFDLQQNFRGVFLKMCGMPWNPS</sequence>
<dbReference type="GO" id="GO:0000977">
    <property type="term" value="F:RNA polymerase II transcription regulatory region sequence-specific DNA binding"/>
    <property type="evidence" value="ECO:0007669"/>
    <property type="project" value="InterPro"/>
</dbReference>
<dbReference type="AlphaFoldDB" id="T1FHU9"/>
<dbReference type="OrthoDB" id="247542at2759"/>
<reference evidence="8" key="3">
    <citation type="submission" date="2015-06" db="UniProtKB">
        <authorList>
            <consortium name="EnsemblMetazoa"/>
        </authorList>
    </citation>
    <scope>IDENTIFICATION</scope>
</reference>
<feature type="domain" description="AB hydrolase-1" evidence="6">
    <location>
        <begin position="121"/>
        <end position="331"/>
    </location>
</feature>
<dbReference type="InterPro" id="IPR006628">
    <property type="entry name" value="PUR-bd_fam"/>
</dbReference>
<keyword evidence="9" id="KW-1185">Reference proteome</keyword>
<feature type="region of interest" description="Disordered" evidence="4">
    <location>
        <begin position="406"/>
        <end position="428"/>
    </location>
</feature>
<dbReference type="GO" id="GO:0008126">
    <property type="term" value="F:acetylesterase activity"/>
    <property type="evidence" value="ECO:0000318"/>
    <property type="project" value="GO_Central"/>
</dbReference>
<dbReference type="HOGENOM" id="CLU_590914_0_0_1"/>
<dbReference type="GO" id="GO:0047372">
    <property type="term" value="F:monoacylglycerol lipase activity"/>
    <property type="evidence" value="ECO:0000318"/>
    <property type="project" value="GO_Central"/>
</dbReference>